<dbReference type="InterPro" id="IPR018393">
    <property type="entry name" value="NADHpl_OxRdtase_5_subgr"/>
</dbReference>
<dbReference type="PRINTS" id="PR01434">
    <property type="entry name" value="NADHDHGNASE5"/>
</dbReference>
<feature type="transmembrane region" description="Helical" evidence="6">
    <location>
        <begin position="418"/>
        <end position="440"/>
    </location>
</feature>
<feature type="transmembrane region" description="Helical" evidence="6">
    <location>
        <begin position="535"/>
        <end position="556"/>
    </location>
</feature>
<protein>
    <submittedName>
        <fullName evidence="9">NADH-quinone oxidoreductase subunit L</fullName>
    </submittedName>
</protein>
<feature type="transmembrane region" description="Helical" evidence="6">
    <location>
        <begin position="175"/>
        <end position="196"/>
    </location>
</feature>
<keyword evidence="2 5" id="KW-0812">Transmembrane</keyword>
<feature type="domain" description="NADH-Ubiquinone oxidoreductase (complex I) chain 5 N-terminal" evidence="8">
    <location>
        <begin position="71"/>
        <end position="121"/>
    </location>
</feature>
<dbReference type="EMBL" id="CP097762">
    <property type="protein sequence ID" value="URJ24975.1"/>
    <property type="molecule type" value="Genomic_DNA"/>
</dbReference>
<feature type="transmembrane region" description="Helical" evidence="6">
    <location>
        <begin position="29"/>
        <end position="50"/>
    </location>
</feature>
<dbReference type="InterPro" id="IPR001516">
    <property type="entry name" value="Proton_antipo_N"/>
</dbReference>
<feature type="transmembrane region" description="Helical" evidence="6">
    <location>
        <begin position="585"/>
        <end position="604"/>
    </location>
</feature>
<keyword evidence="10" id="KW-1185">Reference proteome</keyword>
<dbReference type="InterPro" id="IPR003945">
    <property type="entry name" value="NU5C-like"/>
</dbReference>
<evidence type="ECO:0000256" key="3">
    <source>
        <dbReference type="ARBA" id="ARBA00022989"/>
    </source>
</evidence>
<feature type="transmembrane region" description="Helical" evidence="6">
    <location>
        <begin position="461"/>
        <end position="480"/>
    </location>
</feature>
<dbReference type="PRINTS" id="PR01435">
    <property type="entry name" value="NPOXDRDTASE5"/>
</dbReference>
<evidence type="ECO:0000256" key="4">
    <source>
        <dbReference type="ARBA" id="ARBA00023136"/>
    </source>
</evidence>
<keyword evidence="3 6" id="KW-1133">Transmembrane helix</keyword>
<feature type="transmembrane region" description="Helical" evidence="6">
    <location>
        <begin position="89"/>
        <end position="109"/>
    </location>
</feature>
<dbReference type="NCBIfam" id="TIGR01974">
    <property type="entry name" value="NDH_I_L"/>
    <property type="match status" value="1"/>
</dbReference>
<dbReference type="Proteomes" id="UP001056834">
    <property type="component" value="Chromosome"/>
</dbReference>
<dbReference type="PANTHER" id="PTHR42829:SF2">
    <property type="entry name" value="NADH-UBIQUINONE OXIDOREDUCTASE CHAIN 5"/>
    <property type="match status" value="1"/>
</dbReference>
<feature type="transmembrane region" description="Helical" evidence="6">
    <location>
        <begin position="313"/>
        <end position="335"/>
    </location>
</feature>
<dbReference type="NCBIfam" id="NF005141">
    <property type="entry name" value="PRK06590.1"/>
    <property type="match status" value="1"/>
</dbReference>
<evidence type="ECO:0000259" key="8">
    <source>
        <dbReference type="Pfam" id="PF00662"/>
    </source>
</evidence>
<dbReference type="InterPro" id="IPR001750">
    <property type="entry name" value="ND/Mrp_TM"/>
</dbReference>
<feature type="domain" description="NADH:quinone oxidoreductase/Mrp antiporter transmembrane" evidence="7">
    <location>
        <begin position="137"/>
        <end position="431"/>
    </location>
</feature>
<feature type="transmembrane region" description="Helical" evidence="6">
    <location>
        <begin position="500"/>
        <end position="523"/>
    </location>
</feature>
<accession>A0ABY4SVE5</accession>
<organism evidence="9 10">
    <name type="scientific">Candidatus Blochmannia ocreatus</name>
    <name type="common">nom. nud.</name>
    <dbReference type="NCBI Taxonomy" id="251538"/>
    <lineage>
        <taxon>Bacteria</taxon>
        <taxon>Pseudomonadati</taxon>
        <taxon>Pseudomonadota</taxon>
        <taxon>Gammaproteobacteria</taxon>
        <taxon>Enterobacterales</taxon>
        <taxon>Enterobacteriaceae</taxon>
        <taxon>ant endosymbionts</taxon>
        <taxon>Candidatus Blochmanniella</taxon>
    </lineage>
</organism>
<dbReference type="Pfam" id="PF00662">
    <property type="entry name" value="Proton_antipo_N"/>
    <property type="match status" value="1"/>
</dbReference>
<comment type="subcellular location">
    <subcellularLocation>
        <location evidence="1">Endomembrane system</location>
        <topology evidence="1">Multi-pass membrane protein</topology>
    </subcellularLocation>
    <subcellularLocation>
        <location evidence="5">Membrane</location>
        <topology evidence="5">Multi-pass membrane protein</topology>
    </subcellularLocation>
</comment>
<feature type="transmembrane region" description="Helical" evidence="6">
    <location>
        <begin position="611"/>
        <end position="631"/>
    </location>
</feature>
<feature type="transmembrane region" description="Helical" evidence="6">
    <location>
        <begin position="255"/>
        <end position="273"/>
    </location>
</feature>
<feature type="transmembrane region" description="Helical" evidence="6">
    <location>
        <begin position="216"/>
        <end position="234"/>
    </location>
</feature>
<evidence type="ECO:0000313" key="10">
    <source>
        <dbReference type="Proteomes" id="UP001056834"/>
    </source>
</evidence>
<sequence length="632" mass="71653">MNFLELTILFPLLGFVVLAISQGKWSENISAAVGVGSIGLSSFVTIYIIFDTYHSFYDDLNFVFIKNMWNWIPMDFVCIPISLRLDGLSLIMLSIIIGIGLIIHVYSAWYMSGSEGYARFFAYTNLFIANMVLLVLSENLLLMYFGWEVVGLCSYLLIGFYHLNKINGIAALKAFIITRFSDICMLCALFMIYHQYHTLNFSELIGLELKYVSHDNFGNLTAWISFMLLIGALGKSAQLPLQNWLISAMVGPTPVSALIHSATMVTAGVYLIIRMSNFFLVTPKILYLIGLIGSLTIVLFGFSALLQSNIKKILAYSTVSQIGYMFLALGGGHWYAAMLHLMTHAFFKALLFLAAGSLIYICRNEQNIFKMGVSYKSVLLIYICFLVGGLSLSGAPIITSGFYSKEMIMLETLFSNNYFFFFSGLLGAILTPIYTFRMIFVIFHGLKKNHLCVCKNKITHSFPLIILLIFSTFISSWITLPISIDAINIRINEYFSYIKIFYGLIFGVLSIFSIWVASVFWKNSIPQKFVGSRKVINSNILCLIKRHIILLCYYGWGFDWLYKFTFVKPYLFIVKKLSDCDPLDMVTKTMVWFLCWLKNILVLISNGKISCYIVSMNIGAITILIVTIFVFL</sequence>
<evidence type="ECO:0000256" key="2">
    <source>
        <dbReference type="ARBA" id="ARBA00022692"/>
    </source>
</evidence>
<dbReference type="Gene3D" id="1.20.5.2700">
    <property type="match status" value="1"/>
</dbReference>
<feature type="transmembrane region" description="Helical" evidence="6">
    <location>
        <begin position="142"/>
        <end position="163"/>
    </location>
</feature>
<gene>
    <name evidence="9" type="primary">nuoL</name>
    <name evidence="9" type="ORF">M9405_02345</name>
</gene>
<evidence type="ECO:0000256" key="5">
    <source>
        <dbReference type="RuleBase" id="RU000320"/>
    </source>
</evidence>
<reference evidence="9" key="1">
    <citation type="submission" date="2022-05" db="EMBL/GenBank/DDBJ databases">
        <title>Impact of host demography and evolutionary history on endosymbiont molecular evolution: a test in carpenter ants (Genus Camponotus) and their Blochmannia endosymbionts.</title>
        <authorList>
            <person name="Manthey J.D."/>
            <person name="Giron J.C."/>
            <person name="Hruska J.P."/>
        </authorList>
    </citation>
    <scope>NUCLEOTIDE SEQUENCE</scope>
    <source>
        <strain evidence="9">C-006</strain>
    </source>
</reference>
<evidence type="ECO:0000256" key="1">
    <source>
        <dbReference type="ARBA" id="ARBA00004127"/>
    </source>
</evidence>
<evidence type="ECO:0000256" key="6">
    <source>
        <dbReference type="SAM" id="Phobius"/>
    </source>
</evidence>
<feature type="transmembrane region" description="Helical" evidence="6">
    <location>
        <begin position="373"/>
        <end position="398"/>
    </location>
</feature>
<dbReference type="RefSeq" id="WP_250223106.1">
    <property type="nucleotide sequence ID" value="NZ_CP097762.1"/>
</dbReference>
<feature type="transmembrane region" description="Helical" evidence="6">
    <location>
        <begin position="116"/>
        <end position="136"/>
    </location>
</feature>
<dbReference type="PANTHER" id="PTHR42829">
    <property type="entry name" value="NADH-UBIQUINONE OXIDOREDUCTASE CHAIN 5"/>
    <property type="match status" value="1"/>
</dbReference>
<feature type="transmembrane region" description="Helical" evidence="6">
    <location>
        <begin position="285"/>
        <end position="306"/>
    </location>
</feature>
<dbReference type="Pfam" id="PF00361">
    <property type="entry name" value="Proton_antipo_M"/>
    <property type="match status" value="1"/>
</dbReference>
<feature type="transmembrane region" description="Helical" evidence="6">
    <location>
        <begin position="341"/>
        <end position="361"/>
    </location>
</feature>
<proteinExistence type="predicted"/>
<evidence type="ECO:0000259" key="7">
    <source>
        <dbReference type="Pfam" id="PF00361"/>
    </source>
</evidence>
<keyword evidence="4 6" id="KW-0472">Membrane</keyword>
<evidence type="ECO:0000313" key="9">
    <source>
        <dbReference type="EMBL" id="URJ24975.1"/>
    </source>
</evidence>
<name>A0ABY4SVE5_9ENTR</name>